<feature type="transmembrane region" description="Helical" evidence="8">
    <location>
        <begin position="55"/>
        <end position="77"/>
    </location>
</feature>
<dbReference type="InterPro" id="IPR020846">
    <property type="entry name" value="MFS_dom"/>
</dbReference>
<feature type="transmembrane region" description="Helical" evidence="8">
    <location>
        <begin position="312"/>
        <end position="329"/>
    </location>
</feature>
<name>A0ABW9B058_9BURK</name>
<dbReference type="InterPro" id="IPR005829">
    <property type="entry name" value="Sugar_transporter_CS"/>
</dbReference>
<feature type="transmembrane region" description="Helical" evidence="8">
    <location>
        <begin position="285"/>
        <end position="305"/>
    </location>
</feature>
<keyword evidence="2" id="KW-0813">Transport</keyword>
<dbReference type="InterPro" id="IPR036259">
    <property type="entry name" value="MFS_trans_sf"/>
</dbReference>
<evidence type="ECO:0000256" key="6">
    <source>
        <dbReference type="ARBA" id="ARBA00023136"/>
    </source>
</evidence>
<evidence type="ECO:0000256" key="2">
    <source>
        <dbReference type="ARBA" id="ARBA00022448"/>
    </source>
</evidence>
<feature type="transmembrane region" description="Helical" evidence="8">
    <location>
        <begin position="89"/>
        <end position="108"/>
    </location>
</feature>
<evidence type="ECO:0000313" key="11">
    <source>
        <dbReference type="Proteomes" id="UP001629230"/>
    </source>
</evidence>
<evidence type="ECO:0000256" key="4">
    <source>
        <dbReference type="ARBA" id="ARBA00022692"/>
    </source>
</evidence>
<feature type="domain" description="Major facilitator superfamily (MFS) profile" evidence="9">
    <location>
        <begin position="18"/>
        <end position="542"/>
    </location>
</feature>
<feature type="transmembrane region" description="Helical" evidence="8">
    <location>
        <begin position="247"/>
        <end position="273"/>
    </location>
</feature>
<protein>
    <submittedName>
        <fullName evidence="10">MFS transporter</fullName>
    </submittedName>
</protein>
<dbReference type="InterPro" id="IPR005828">
    <property type="entry name" value="MFS_sugar_transport-like"/>
</dbReference>
<organism evidence="10 11">
    <name type="scientific">Paraburkholderia dipogonis</name>
    <dbReference type="NCBI Taxonomy" id="1211383"/>
    <lineage>
        <taxon>Bacteria</taxon>
        <taxon>Pseudomonadati</taxon>
        <taxon>Pseudomonadota</taxon>
        <taxon>Betaproteobacteria</taxon>
        <taxon>Burkholderiales</taxon>
        <taxon>Burkholderiaceae</taxon>
        <taxon>Paraburkholderia</taxon>
    </lineage>
</organism>
<feature type="transmembrane region" description="Helical" evidence="8">
    <location>
        <begin position="194"/>
        <end position="213"/>
    </location>
</feature>
<keyword evidence="6 8" id="KW-0472">Membrane</keyword>
<feature type="transmembrane region" description="Helical" evidence="8">
    <location>
        <begin position="520"/>
        <end position="538"/>
    </location>
</feature>
<dbReference type="Pfam" id="PF00083">
    <property type="entry name" value="Sugar_tr"/>
    <property type="match status" value="2"/>
</dbReference>
<evidence type="ECO:0000313" key="10">
    <source>
        <dbReference type="EMBL" id="MFM0006240.1"/>
    </source>
</evidence>
<feature type="region of interest" description="Disordered" evidence="7">
    <location>
        <begin position="547"/>
        <end position="580"/>
    </location>
</feature>
<evidence type="ECO:0000256" key="8">
    <source>
        <dbReference type="SAM" id="Phobius"/>
    </source>
</evidence>
<feature type="transmembrane region" description="Helical" evidence="8">
    <location>
        <begin position="449"/>
        <end position="475"/>
    </location>
</feature>
<dbReference type="Proteomes" id="UP001629230">
    <property type="component" value="Unassembled WGS sequence"/>
</dbReference>
<evidence type="ECO:0000256" key="5">
    <source>
        <dbReference type="ARBA" id="ARBA00022989"/>
    </source>
</evidence>
<keyword evidence="11" id="KW-1185">Reference proteome</keyword>
<evidence type="ECO:0000256" key="1">
    <source>
        <dbReference type="ARBA" id="ARBA00004651"/>
    </source>
</evidence>
<evidence type="ECO:0000256" key="3">
    <source>
        <dbReference type="ARBA" id="ARBA00022475"/>
    </source>
</evidence>
<evidence type="ECO:0000259" key="9">
    <source>
        <dbReference type="PROSITE" id="PS50850"/>
    </source>
</evidence>
<sequence>MASNDIRGARMSRGDRRVLIASSLGAVFEAYDFYLAGSLAVIISKQFFSGVNPGAAFVFTLLSFAAGFAVRPFGSIVFGRIGDRIGRKYTFLFTISLMGISTFLIGLLPSFSEIGIAAPIIFICLRLLQGLSLGGEYSGAATYVAEHAPAAKRGAWTAWIQTPATLSLLLSLVIILGVRYVVGDDAFSAWGWRVPFLLSAVLLAASIWIRLKLRESPVFSRMKEQNKASRAPLKEAFGQWRNLRLSLIALFGLVAGQAVVLYTGQFYALFFLTQTLKVDMTTANILIGVALIACTPFFIVFGVLSDLVGRKPVIMVGLLIAAFAYFPLFKGLTHYVNPALEHALDQSPIEVVANPADCSFQFNPTGTAHFTSSCDIAKQALATAGLSYRNVATADSSTALIRVGADSVPAYAALSPRAREEAGRFTAALTEALSKAGYPRRADPAQINWGMTLLILICLGLLITATYGPVAAVLAEMFPTRIRYTAVSLPYNIGNGWFGGFLPATAFAIVAASGDIYAGLWYPVSLIVMTFLVGIVLLPETKSTDLEAEPAFQPREPDNEKYRSKPGRSRSEINNGFRGL</sequence>
<feature type="transmembrane region" description="Helical" evidence="8">
    <location>
        <begin position="156"/>
        <end position="182"/>
    </location>
</feature>
<evidence type="ECO:0000256" key="7">
    <source>
        <dbReference type="SAM" id="MobiDB-lite"/>
    </source>
</evidence>
<keyword evidence="3" id="KW-1003">Cell membrane</keyword>
<dbReference type="PANTHER" id="PTHR43045:SF7">
    <property type="entry name" value="MAJOR FACILITATOR SUPERFAMILY TRANSPORTER"/>
    <property type="match status" value="1"/>
</dbReference>
<accession>A0ABW9B058</accession>
<dbReference type="PROSITE" id="PS00217">
    <property type="entry name" value="SUGAR_TRANSPORT_2"/>
    <property type="match status" value="1"/>
</dbReference>
<feature type="transmembrane region" description="Helical" evidence="8">
    <location>
        <begin position="114"/>
        <end position="135"/>
    </location>
</feature>
<dbReference type="Gene3D" id="1.20.1250.20">
    <property type="entry name" value="MFS general substrate transporter like domains"/>
    <property type="match status" value="3"/>
</dbReference>
<feature type="transmembrane region" description="Helical" evidence="8">
    <location>
        <begin position="496"/>
        <end position="514"/>
    </location>
</feature>
<keyword evidence="4 8" id="KW-0812">Transmembrane</keyword>
<comment type="caution">
    <text evidence="10">The sequence shown here is derived from an EMBL/GenBank/DDBJ whole genome shotgun (WGS) entry which is preliminary data.</text>
</comment>
<proteinExistence type="predicted"/>
<dbReference type="EMBL" id="JAQQEZ010000038">
    <property type="protein sequence ID" value="MFM0006240.1"/>
    <property type="molecule type" value="Genomic_DNA"/>
</dbReference>
<dbReference type="PANTHER" id="PTHR43045">
    <property type="entry name" value="SHIKIMATE TRANSPORTER"/>
    <property type="match status" value="1"/>
</dbReference>
<gene>
    <name evidence="10" type="ORF">PQR57_35295</name>
</gene>
<feature type="transmembrane region" description="Helical" evidence="8">
    <location>
        <begin position="20"/>
        <end position="43"/>
    </location>
</feature>
<comment type="subcellular location">
    <subcellularLocation>
        <location evidence="1">Cell membrane</location>
        <topology evidence="1">Multi-pass membrane protein</topology>
    </subcellularLocation>
</comment>
<dbReference type="SUPFAM" id="SSF103473">
    <property type="entry name" value="MFS general substrate transporter"/>
    <property type="match status" value="1"/>
</dbReference>
<keyword evidence="5 8" id="KW-1133">Transmembrane helix</keyword>
<reference evidence="10 11" key="1">
    <citation type="journal article" date="2024" name="Chem. Sci.">
        <title>Discovery of megapolipeptins by genome mining of a Burkholderiales bacteria collection.</title>
        <authorList>
            <person name="Paulo B.S."/>
            <person name="Recchia M.J.J."/>
            <person name="Lee S."/>
            <person name="Fergusson C.H."/>
            <person name="Romanowski S.B."/>
            <person name="Hernandez A."/>
            <person name="Krull N."/>
            <person name="Liu D.Y."/>
            <person name="Cavanagh H."/>
            <person name="Bos A."/>
            <person name="Gray C.A."/>
            <person name="Murphy B.T."/>
            <person name="Linington R.G."/>
            <person name="Eustaquio A.S."/>
        </authorList>
    </citation>
    <scope>NUCLEOTIDE SEQUENCE [LARGE SCALE GENOMIC DNA]</scope>
    <source>
        <strain evidence="10 11">RL17-350-BIC-A</strain>
    </source>
</reference>
<dbReference type="PROSITE" id="PS50850">
    <property type="entry name" value="MFS"/>
    <property type="match status" value="1"/>
</dbReference>